<keyword evidence="5" id="KW-1185">Reference proteome</keyword>
<accession>A0A3N7HIA0</accession>
<dbReference type="InterPro" id="IPR036291">
    <property type="entry name" value="NAD(P)-bd_dom_sf"/>
</dbReference>
<proteinExistence type="predicted"/>
<dbReference type="InterPro" id="IPR000683">
    <property type="entry name" value="Gfo/Idh/MocA-like_OxRdtase_N"/>
</dbReference>
<dbReference type="OrthoDB" id="9793050at2"/>
<protein>
    <submittedName>
        <fullName evidence="4">Gfo/Idh/MocA family oxidoreductase</fullName>
    </submittedName>
</protein>
<dbReference type="EMBL" id="QUSW01000009">
    <property type="protein sequence ID" value="RQP21764.1"/>
    <property type="molecule type" value="Genomic_DNA"/>
</dbReference>
<dbReference type="Gene3D" id="3.30.360.10">
    <property type="entry name" value="Dihydrodipicolinate Reductase, domain 2"/>
    <property type="match status" value="1"/>
</dbReference>
<feature type="domain" description="Gfo/Idh/MocA-like oxidoreductase N-terminal" evidence="2">
    <location>
        <begin position="11"/>
        <end position="129"/>
    </location>
</feature>
<dbReference type="PANTHER" id="PTHR43818">
    <property type="entry name" value="BCDNA.GH03377"/>
    <property type="match status" value="1"/>
</dbReference>
<dbReference type="Pfam" id="PF22725">
    <property type="entry name" value="GFO_IDH_MocA_C3"/>
    <property type="match status" value="1"/>
</dbReference>
<organism evidence="4 5">
    <name type="scientific">Piscinibacter terrae</name>
    <dbReference type="NCBI Taxonomy" id="2496871"/>
    <lineage>
        <taxon>Bacteria</taxon>
        <taxon>Pseudomonadati</taxon>
        <taxon>Pseudomonadota</taxon>
        <taxon>Betaproteobacteria</taxon>
        <taxon>Burkholderiales</taxon>
        <taxon>Sphaerotilaceae</taxon>
        <taxon>Piscinibacter</taxon>
    </lineage>
</organism>
<evidence type="ECO:0000313" key="4">
    <source>
        <dbReference type="EMBL" id="RQP21764.1"/>
    </source>
</evidence>
<dbReference type="InterPro" id="IPR050463">
    <property type="entry name" value="Gfo/Idh/MocA_oxidrdct_glycsds"/>
</dbReference>
<evidence type="ECO:0000259" key="3">
    <source>
        <dbReference type="Pfam" id="PF22725"/>
    </source>
</evidence>
<gene>
    <name evidence="4" type="ORF">DZC73_25305</name>
</gene>
<dbReference type="GO" id="GO:0016491">
    <property type="term" value="F:oxidoreductase activity"/>
    <property type="evidence" value="ECO:0007669"/>
    <property type="project" value="UniProtKB-KW"/>
</dbReference>
<reference evidence="4 5" key="1">
    <citation type="submission" date="2018-08" db="EMBL/GenBank/DDBJ databases">
        <authorList>
            <person name="Khan S.A."/>
            <person name="Jeon C.O."/>
            <person name="Chun B.H."/>
            <person name="Jeong S.E."/>
        </authorList>
    </citation>
    <scope>NUCLEOTIDE SEQUENCE [LARGE SCALE GENOMIC DNA]</scope>
    <source>
        <strain evidence="4 5">S-16</strain>
    </source>
</reference>
<feature type="domain" description="GFO/IDH/MocA-like oxidoreductase" evidence="3">
    <location>
        <begin position="137"/>
        <end position="258"/>
    </location>
</feature>
<evidence type="ECO:0000259" key="2">
    <source>
        <dbReference type="Pfam" id="PF01408"/>
    </source>
</evidence>
<dbReference type="Proteomes" id="UP000267464">
    <property type="component" value="Unassembled WGS sequence"/>
</dbReference>
<dbReference type="RefSeq" id="WP_124543177.1">
    <property type="nucleotide sequence ID" value="NZ_QUSW01000009.1"/>
</dbReference>
<dbReference type="GO" id="GO:0000166">
    <property type="term" value="F:nucleotide binding"/>
    <property type="evidence" value="ECO:0007669"/>
    <property type="project" value="InterPro"/>
</dbReference>
<dbReference type="AlphaFoldDB" id="A0A3N7HIA0"/>
<evidence type="ECO:0000313" key="5">
    <source>
        <dbReference type="Proteomes" id="UP000267464"/>
    </source>
</evidence>
<dbReference type="SUPFAM" id="SSF55347">
    <property type="entry name" value="Glyceraldehyde-3-phosphate dehydrogenase-like, C-terminal domain"/>
    <property type="match status" value="1"/>
</dbReference>
<reference evidence="4 5" key="2">
    <citation type="submission" date="2018-12" db="EMBL/GenBank/DDBJ databases">
        <title>Rhizobacter gummiphilus sp. nov., a rubber-degrading bacterium isolated from the soil of a botanical garden in Japan.</title>
        <authorList>
            <person name="Shunsuke S.S."/>
        </authorList>
    </citation>
    <scope>NUCLEOTIDE SEQUENCE [LARGE SCALE GENOMIC DNA]</scope>
    <source>
        <strain evidence="4 5">S-16</strain>
    </source>
</reference>
<comment type="caution">
    <text evidence="4">The sequence shown here is derived from an EMBL/GenBank/DDBJ whole genome shotgun (WGS) entry which is preliminary data.</text>
</comment>
<evidence type="ECO:0000256" key="1">
    <source>
        <dbReference type="ARBA" id="ARBA00023002"/>
    </source>
</evidence>
<dbReference type="Pfam" id="PF01408">
    <property type="entry name" value="GFO_IDH_MocA"/>
    <property type="match status" value="1"/>
</dbReference>
<dbReference type="PANTHER" id="PTHR43818:SF11">
    <property type="entry name" value="BCDNA.GH03377"/>
    <property type="match status" value="1"/>
</dbReference>
<dbReference type="Gene3D" id="3.40.50.720">
    <property type="entry name" value="NAD(P)-binding Rossmann-like Domain"/>
    <property type="match status" value="1"/>
</dbReference>
<dbReference type="SUPFAM" id="SSF51735">
    <property type="entry name" value="NAD(P)-binding Rossmann-fold domains"/>
    <property type="match status" value="1"/>
</dbReference>
<sequence>MTSTSKPETGWGFIGASTIAREHMVQAINAQPGHRVVAVASSNEQRARDFAAHAGIANAYADVDRLLADPAVDVVYISTTNELHAPQAMAAAAAGKHVLCEKPLALSVGDALAMVSACQRAGVLLATNHHLRNAASHRAMRDAVRSGAIGQVQFARVFHAVHLPEHLQAWRINKPEAGGGVELDITVHDIDTLRFILAAEPVEAIGLGRQGGMAQKGLTDGVMAVVRFDNGTLVQLHDAFTVKHAGTGLELHGDAGSLIGRNVMTQQPVGDVTLVDANGSRTLDLRHQDLYVTGVRAFCKALAGQGEPAATGLDGVKSLSAALAVSQACATGAVVHIPNITGEGQ</sequence>
<name>A0A3N7HIA0_9BURK</name>
<dbReference type="InterPro" id="IPR055170">
    <property type="entry name" value="GFO_IDH_MocA-like_dom"/>
</dbReference>
<keyword evidence="1" id="KW-0560">Oxidoreductase</keyword>